<proteinExistence type="predicted"/>
<organism evidence="1">
    <name type="scientific">Rhizophora mucronata</name>
    <name type="common">Asiatic mangrove</name>
    <dbReference type="NCBI Taxonomy" id="61149"/>
    <lineage>
        <taxon>Eukaryota</taxon>
        <taxon>Viridiplantae</taxon>
        <taxon>Streptophyta</taxon>
        <taxon>Embryophyta</taxon>
        <taxon>Tracheophyta</taxon>
        <taxon>Spermatophyta</taxon>
        <taxon>Magnoliopsida</taxon>
        <taxon>eudicotyledons</taxon>
        <taxon>Gunneridae</taxon>
        <taxon>Pentapetalae</taxon>
        <taxon>rosids</taxon>
        <taxon>fabids</taxon>
        <taxon>Malpighiales</taxon>
        <taxon>Rhizophoraceae</taxon>
        <taxon>Rhizophora</taxon>
    </lineage>
</organism>
<sequence>MVLVRLLEFMFGR</sequence>
<protein>
    <submittedName>
        <fullName evidence="1">Uncharacterized protein</fullName>
    </submittedName>
</protein>
<dbReference type="EMBL" id="GGEC01071588">
    <property type="protein sequence ID" value="MBX52072.1"/>
    <property type="molecule type" value="Transcribed_RNA"/>
</dbReference>
<accession>A0A2P2PBE4</accession>
<evidence type="ECO:0000313" key="1">
    <source>
        <dbReference type="EMBL" id="MBX52072.1"/>
    </source>
</evidence>
<name>A0A2P2PBE4_RHIMU</name>
<reference evidence="1" key="1">
    <citation type="submission" date="2018-02" db="EMBL/GenBank/DDBJ databases">
        <title>Rhizophora mucronata_Transcriptome.</title>
        <authorList>
            <person name="Meera S.P."/>
            <person name="Sreeshan A."/>
            <person name="Augustine A."/>
        </authorList>
    </citation>
    <scope>NUCLEOTIDE SEQUENCE</scope>
    <source>
        <tissue evidence="1">Leaf</tissue>
    </source>
</reference>